<dbReference type="NCBIfam" id="NF009855">
    <property type="entry name" value="PRK13321.1"/>
    <property type="match status" value="1"/>
</dbReference>
<evidence type="ECO:0000256" key="15">
    <source>
        <dbReference type="ARBA" id="ARBA00040883"/>
    </source>
</evidence>
<dbReference type="HAMAP" id="MF_01274">
    <property type="entry name" value="Pantothen_kinase_3"/>
    <property type="match status" value="1"/>
</dbReference>
<dbReference type="Gene3D" id="3.30.420.40">
    <property type="match status" value="2"/>
</dbReference>
<feature type="binding site" evidence="16">
    <location>
        <position position="129"/>
    </location>
    <ligand>
        <name>K(+)</name>
        <dbReference type="ChEBI" id="CHEBI:29103"/>
    </ligand>
</feature>
<dbReference type="Pfam" id="PF03309">
    <property type="entry name" value="Pan_kinase"/>
    <property type="match status" value="1"/>
</dbReference>
<dbReference type="Proteomes" id="UP000658258">
    <property type="component" value="Unassembled WGS sequence"/>
</dbReference>
<dbReference type="PANTHER" id="PTHR34265:SF1">
    <property type="entry name" value="TYPE III PANTOTHENATE KINASE"/>
    <property type="match status" value="1"/>
</dbReference>
<dbReference type="SUPFAM" id="SSF53067">
    <property type="entry name" value="Actin-like ATPase domain"/>
    <property type="match status" value="2"/>
</dbReference>
<gene>
    <name evidence="16 17" type="primary">coaX</name>
    <name evidence="17" type="ORF">GCM10011340_10640</name>
</gene>
<comment type="subcellular location">
    <subcellularLocation>
        <location evidence="3 16">Cytoplasm</location>
    </subcellularLocation>
</comment>
<evidence type="ECO:0000256" key="2">
    <source>
        <dbReference type="ARBA" id="ARBA00001958"/>
    </source>
</evidence>
<keyword evidence="11 16" id="KW-0067">ATP-binding</keyword>
<keyword evidence="12 16" id="KW-0630">Potassium</keyword>
<dbReference type="EMBL" id="BNAG01000001">
    <property type="protein sequence ID" value="GHE57460.1"/>
    <property type="molecule type" value="Genomic_DNA"/>
</dbReference>
<reference evidence="18" key="1">
    <citation type="journal article" date="2019" name="Int. J. Syst. Evol. Microbiol.">
        <title>The Global Catalogue of Microorganisms (GCM) 10K type strain sequencing project: providing services to taxonomists for standard genome sequencing and annotation.</title>
        <authorList>
            <consortium name="The Broad Institute Genomics Platform"/>
            <consortium name="The Broad Institute Genome Sequencing Center for Infectious Disease"/>
            <person name="Wu L."/>
            <person name="Ma J."/>
        </authorList>
    </citation>
    <scope>NUCLEOTIDE SEQUENCE [LARGE SCALE GENOMIC DNA]</scope>
    <source>
        <strain evidence="18">CGMCC 1.15111</strain>
    </source>
</reference>
<evidence type="ECO:0000256" key="6">
    <source>
        <dbReference type="ARBA" id="ARBA00012102"/>
    </source>
</evidence>
<evidence type="ECO:0000256" key="8">
    <source>
        <dbReference type="ARBA" id="ARBA00022679"/>
    </source>
</evidence>
<evidence type="ECO:0000256" key="10">
    <source>
        <dbReference type="ARBA" id="ARBA00022777"/>
    </source>
</evidence>
<evidence type="ECO:0000256" key="12">
    <source>
        <dbReference type="ARBA" id="ARBA00022958"/>
    </source>
</evidence>
<keyword evidence="7 16" id="KW-0963">Cytoplasm</keyword>
<protein>
    <recommendedName>
        <fullName evidence="15 16">Type III pantothenate kinase</fullName>
        <ecNumber evidence="6 16">2.7.1.33</ecNumber>
    </recommendedName>
    <alternativeName>
        <fullName evidence="16">PanK-III</fullName>
    </alternativeName>
    <alternativeName>
        <fullName evidence="16">Pantothenic acid kinase</fullName>
    </alternativeName>
</protein>
<feature type="active site" description="Proton acceptor" evidence="16">
    <location>
        <position position="109"/>
    </location>
</feature>
<feature type="binding site" evidence="16">
    <location>
        <position position="184"/>
    </location>
    <ligand>
        <name>substrate</name>
    </ligand>
</feature>
<keyword evidence="13 16" id="KW-0173">Coenzyme A biosynthesis</keyword>
<dbReference type="GO" id="GO:0016301">
    <property type="term" value="F:kinase activity"/>
    <property type="evidence" value="ECO:0007669"/>
    <property type="project" value="UniProtKB-KW"/>
</dbReference>
<comment type="pathway">
    <text evidence="4 16">Cofactor biosynthesis; coenzyme A biosynthesis; CoA from (R)-pantothenate: step 1/5.</text>
</comment>
<dbReference type="CDD" id="cd24015">
    <property type="entry name" value="ASKHA_NBD_PanK-III"/>
    <property type="match status" value="1"/>
</dbReference>
<evidence type="ECO:0000256" key="11">
    <source>
        <dbReference type="ARBA" id="ARBA00022840"/>
    </source>
</evidence>
<dbReference type="PANTHER" id="PTHR34265">
    <property type="entry name" value="TYPE III PANTOTHENATE KINASE"/>
    <property type="match status" value="1"/>
</dbReference>
<comment type="subunit">
    <text evidence="5 16">Homodimer.</text>
</comment>
<evidence type="ECO:0000256" key="13">
    <source>
        <dbReference type="ARBA" id="ARBA00022993"/>
    </source>
</evidence>
<dbReference type="RefSeq" id="WP_189629145.1">
    <property type="nucleotide sequence ID" value="NZ_BNAG01000001.1"/>
</dbReference>
<evidence type="ECO:0000313" key="17">
    <source>
        <dbReference type="EMBL" id="GHE57460.1"/>
    </source>
</evidence>
<organism evidence="17 18">
    <name type="scientific">Roseivirga thermotolerans</name>
    <dbReference type="NCBI Taxonomy" id="1758176"/>
    <lineage>
        <taxon>Bacteria</taxon>
        <taxon>Pseudomonadati</taxon>
        <taxon>Bacteroidota</taxon>
        <taxon>Cytophagia</taxon>
        <taxon>Cytophagales</taxon>
        <taxon>Roseivirgaceae</taxon>
        <taxon>Roseivirga</taxon>
    </lineage>
</organism>
<evidence type="ECO:0000256" key="4">
    <source>
        <dbReference type="ARBA" id="ARBA00005225"/>
    </source>
</evidence>
<feature type="binding site" evidence="16">
    <location>
        <position position="132"/>
    </location>
    <ligand>
        <name>ATP</name>
        <dbReference type="ChEBI" id="CHEBI:30616"/>
    </ligand>
</feature>
<evidence type="ECO:0000256" key="7">
    <source>
        <dbReference type="ARBA" id="ARBA00022490"/>
    </source>
</evidence>
<proteinExistence type="inferred from homology"/>
<comment type="caution">
    <text evidence="17">The sequence shown here is derived from an EMBL/GenBank/DDBJ whole genome shotgun (WGS) entry which is preliminary data.</text>
</comment>
<comment type="cofactor">
    <cofactor evidence="2">
        <name>K(+)</name>
        <dbReference type="ChEBI" id="CHEBI:29103"/>
    </cofactor>
</comment>
<keyword evidence="9 16" id="KW-0547">Nucleotide-binding</keyword>
<dbReference type="InterPro" id="IPR004619">
    <property type="entry name" value="Type_III_PanK"/>
</dbReference>
<evidence type="ECO:0000256" key="9">
    <source>
        <dbReference type="ARBA" id="ARBA00022741"/>
    </source>
</evidence>
<keyword evidence="8 16" id="KW-0808">Transferase</keyword>
<evidence type="ECO:0000256" key="14">
    <source>
        <dbReference type="ARBA" id="ARBA00038036"/>
    </source>
</evidence>
<keyword evidence="18" id="KW-1185">Reference proteome</keyword>
<feature type="binding site" evidence="16">
    <location>
        <begin position="6"/>
        <end position="13"/>
    </location>
    <ligand>
        <name>ATP</name>
        <dbReference type="ChEBI" id="CHEBI:30616"/>
    </ligand>
</feature>
<evidence type="ECO:0000256" key="16">
    <source>
        <dbReference type="HAMAP-Rule" id="MF_01274"/>
    </source>
</evidence>
<feature type="binding site" evidence="16">
    <location>
        <begin position="107"/>
        <end position="110"/>
    </location>
    <ligand>
        <name>substrate</name>
    </ligand>
</feature>
<keyword evidence="16" id="KW-0479">Metal-binding</keyword>
<accession>A0ABQ3I5Y9</accession>
<dbReference type="NCBIfam" id="TIGR00671">
    <property type="entry name" value="baf"/>
    <property type="match status" value="1"/>
</dbReference>
<comment type="function">
    <text evidence="16">Catalyzes the phosphorylation of pantothenate (Pan), the first step in CoA biosynthesis.</text>
</comment>
<evidence type="ECO:0000256" key="3">
    <source>
        <dbReference type="ARBA" id="ARBA00004496"/>
    </source>
</evidence>
<comment type="catalytic activity">
    <reaction evidence="1 16">
        <text>(R)-pantothenate + ATP = (R)-4'-phosphopantothenate + ADP + H(+)</text>
        <dbReference type="Rhea" id="RHEA:16373"/>
        <dbReference type="ChEBI" id="CHEBI:10986"/>
        <dbReference type="ChEBI" id="CHEBI:15378"/>
        <dbReference type="ChEBI" id="CHEBI:29032"/>
        <dbReference type="ChEBI" id="CHEBI:30616"/>
        <dbReference type="ChEBI" id="CHEBI:456216"/>
        <dbReference type="EC" id="2.7.1.33"/>
    </reaction>
</comment>
<dbReference type="InterPro" id="IPR043129">
    <property type="entry name" value="ATPase_NBD"/>
</dbReference>
<evidence type="ECO:0000256" key="1">
    <source>
        <dbReference type="ARBA" id="ARBA00001206"/>
    </source>
</evidence>
<evidence type="ECO:0000256" key="5">
    <source>
        <dbReference type="ARBA" id="ARBA00011738"/>
    </source>
</evidence>
<keyword evidence="10 16" id="KW-0418">Kinase</keyword>
<comment type="cofactor">
    <cofactor evidence="16">
        <name>NH4(+)</name>
        <dbReference type="ChEBI" id="CHEBI:28938"/>
    </cofactor>
    <cofactor evidence="16">
        <name>K(+)</name>
        <dbReference type="ChEBI" id="CHEBI:29103"/>
    </cofactor>
    <text evidence="16">A monovalent cation. Ammonium or potassium.</text>
</comment>
<sequence length="259" mass="28678">MLLAIDAGNTNIVFGIYKEGEWIHEWRFNTVPVKNQIEYEMFLRLNFLEANLKLEEVDGIVISSVVPQLNDILSEFSKPLIKREPLFVGPKIYEYLPVRTKRPYQIGTDLIANAVAGHVLYKQDIVIVDFGTALTFTIVGADGLIQGVNIAPGLKTAIKALVGNTAQLPEVPLELPDSVLGTDTIHAIQSGVLWGYVSMVEGMLDKIHAELGQKTKVVATGGLSSILHPLHQRFDEVKRHLTLDGLRLIHQIVNKDAQV</sequence>
<evidence type="ECO:0000313" key="18">
    <source>
        <dbReference type="Proteomes" id="UP000658258"/>
    </source>
</evidence>
<name>A0ABQ3I5Y9_9BACT</name>
<comment type="caution">
    <text evidence="16">Lacks conserved residue(s) required for the propagation of feature annotation.</text>
</comment>
<comment type="similarity">
    <text evidence="14 16">Belongs to the type III pantothenate kinase family.</text>
</comment>
<dbReference type="EC" id="2.7.1.33" evidence="6 16"/>